<dbReference type="RefSeq" id="WP_004794751.1">
    <property type="nucleotide sequence ID" value="NZ_LR215010.1"/>
</dbReference>
<reference evidence="2 3" key="1">
    <citation type="submission" date="2019-01" db="EMBL/GenBank/DDBJ databases">
        <authorList>
            <consortium name="Pathogen Informatics"/>
        </authorList>
    </citation>
    <scope>NUCLEOTIDE SEQUENCE [LARGE SCALE GENOMIC DNA]</scope>
    <source>
        <strain evidence="2 3">NCTC10146</strain>
    </source>
</reference>
<accession>A0A449AR15</accession>
<dbReference type="NCBIfam" id="NF045850">
    <property type="entry name" value="ABC_Mplas_LP"/>
    <property type="match status" value="1"/>
</dbReference>
<dbReference type="Proteomes" id="UP000290495">
    <property type="component" value="Chromosome"/>
</dbReference>
<evidence type="ECO:0000256" key="1">
    <source>
        <dbReference type="SAM" id="SignalP"/>
    </source>
</evidence>
<dbReference type="EMBL" id="LR215010">
    <property type="protein sequence ID" value="VEU69014.1"/>
    <property type="molecule type" value="Genomic_DNA"/>
</dbReference>
<organism evidence="2 3">
    <name type="scientific">Mycoplasmopsis canis</name>
    <dbReference type="NCBI Taxonomy" id="29555"/>
    <lineage>
        <taxon>Bacteria</taxon>
        <taxon>Bacillati</taxon>
        <taxon>Mycoplasmatota</taxon>
        <taxon>Mycoplasmoidales</taxon>
        <taxon>Metamycoplasmataceae</taxon>
        <taxon>Mycoplasmopsis</taxon>
    </lineage>
</organism>
<evidence type="ECO:0008006" key="4">
    <source>
        <dbReference type="Google" id="ProtNLM"/>
    </source>
</evidence>
<proteinExistence type="predicted"/>
<dbReference type="AlphaFoldDB" id="A0A449AR15"/>
<gene>
    <name evidence="2" type="ORF">NCTC10146_00478</name>
</gene>
<dbReference type="PROSITE" id="PS51257">
    <property type="entry name" value="PROKAR_LIPOPROTEIN"/>
    <property type="match status" value="1"/>
</dbReference>
<evidence type="ECO:0000313" key="3">
    <source>
        <dbReference type="Proteomes" id="UP000290495"/>
    </source>
</evidence>
<name>A0A449AR15_9BACT</name>
<feature type="signal peptide" evidence="1">
    <location>
        <begin position="1"/>
        <end position="23"/>
    </location>
</feature>
<protein>
    <recommendedName>
        <fullName evidence="4">Lipoprotein</fullName>
    </recommendedName>
</protein>
<evidence type="ECO:0000313" key="2">
    <source>
        <dbReference type="EMBL" id="VEU69014.1"/>
    </source>
</evidence>
<sequence>MKRKFLLLGSVFASLAVPATAIACTPSGNGAVSHTSNSESGDGVTSTFANFANRGIYRIKYNSIYSQRRGQTDASYSSGSWQAGPEITTYGLLFRQESEGKPEFEEKTELASNKIDRVTKTFVVKPSTNKWKLDYAKSIKLTIGDEVKVYDNDKTDALGAPTIEGKYYASSNIALTSSDAKSINNPQFFTDLDKASKFEVEVDETSFWVNSNGEKTKYNVVAKDFYYGLVRTYLTQDTTARHKNGGNAEIDEQAKKLIPDNSSVFKKENSYTNKYLFNLYNIDFDKLIDKNEALKSEDGKNYLVFQRKDANLSSNFVEFFKNILYGNYEFVPAPSQYIDETNKNISSLRNFAGVNSSEESTVAPEIAKATNLAKDSGVYWYGLNNNTTLYAGRYYYKGYSANDLSEKWLLNKHYKDQEYVNHPGRLQVIENVYKSAVVDADAFKVEDFNSFRAGETSRISFSQLDPNTQAQIRAKKEVFGLSKSQSKETKSTIGYYFNALVPNYAHNDKDSAQYVNNAFSKLMWGAELNDVKAGNAHNVLVNATTGAAAEVRNILSAVINWDESAKEAGSPEAVHAWLTGAAPDLKIKEDANDTTNSPRYHADELNELFVVDRNTNQRVDLGGSLGTELRQSENNSVGAQSSDKYKSAAFEVLKARFKEIIDEFYKQNPNLDSDPNNSKIKFTVISRFINFNAKIKLATEKQVNVLNSLYPERFQVEFRKVANRDELLSYYVNNPAATKIVGWSTDYELLNGSLDGKSWNFQLLPILANIASDESYKAKLESAYPTLVKAAQKLKEFIKLKNFELSIPLEKWGKLSNKYLYDFSNYLGEYKVKEGSSDTALELVEIDREQDTKQYVSAGELSSQFLLWLNSDSANSFSKDELIKLTSETMNIVGVTVNPYLAILQNSVSNTLVNPNYIVPEILHSFEDMSSFLVKK</sequence>
<keyword evidence="1" id="KW-0732">Signal</keyword>
<feature type="chain" id="PRO_5019236688" description="Lipoprotein" evidence="1">
    <location>
        <begin position="24"/>
        <end position="936"/>
    </location>
</feature>